<dbReference type="PANTHER" id="PTHR42889">
    <property type="entry name" value="BLR3681 PROTEIN"/>
    <property type="match status" value="1"/>
</dbReference>
<dbReference type="EMBL" id="BAABKN010000006">
    <property type="protein sequence ID" value="GAA4728439.1"/>
    <property type="molecule type" value="Genomic_DNA"/>
</dbReference>
<dbReference type="PANTHER" id="PTHR42889:SF1">
    <property type="entry name" value="BLR3681 PROTEIN"/>
    <property type="match status" value="1"/>
</dbReference>
<dbReference type="InterPro" id="IPR032466">
    <property type="entry name" value="Metal_Hydrolase"/>
</dbReference>
<keyword evidence="3" id="KW-1185">Reference proteome</keyword>
<reference evidence="3" key="1">
    <citation type="journal article" date="2019" name="Int. J. Syst. Evol. Microbiol.">
        <title>The Global Catalogue of Microorganisms (GCM) 10K type strain sequencing project: providing services to taxonomists for standard genome sequencing and annotation.</title>
        <authorList>
            <consortium name="The Broad Institute Genomics Platform"/>
            <consortium name="The Broad Institute Genome Sequencing Center for Infectious Disease"/>
            <person name="Wu L."/>
            <person name="Ma J."/>
        </authorList>
    </citation>
    <scope>NUCLEOTIDE SEQUENCE [LARGE SCALE GENOMIC DNA]</scope>
    <source>
        <strain evidence="3">JCM 18532</strain>
    </source>
</reference>
<dbReference type="InterPro" id="IPR006680">
    <property type="entry name" value="Amidohydro-rel"/>
</dbReference>
<feature type="domain" description="Amidohydrolase-related" evidence="1">
    <location>
        <begin position="97"/>
        <end position="315"/>
    </location>
</feature>
<dbReference type="SUPFAM" id="SSF51556">
    <property type="entry name" value="Metallo-dependent hydrolases"/>
    <property type="match status" value="1"/>
</dbReference>
<dbReference type="Proteomes" id="UP001499882">
    <property type="component" value="Unassembled WGS sequence"/>
</dbReference>
<dbReference type="Gene3D" id="3.20.20.140">
    <property type="entry name" value="Metal-dependent hydrolases"/>
    <property type="match status" value="1"/>
</dbReference>
<organism evidence="2 3">
    <name type="scientific">Nocardioides endophyticus</name>
    <dbReference type="NCBI Taxonomy" id="1353775"/>
    <lineage>
        <taxon>Bacteria</taxon>
        <taxon>Bacillati</taxon>
        <taxon>Actinomycetota</taxon>
        <taxon>Actinomycetes</taxon>
        <taxon>Propionibacteriales</taxon>
        <taxon>Nocardioidaceae</taxon>
        <taxon>Nocardioides</taxon>
    </lineage>
</organism>
<evidence type="ECO:0000313" key="3">
    <source>
        <dbReference type="Proteomes" id="UP001499882"/>
    </source>
</evidence>
<evidence type="ECO:0000313" key="2">
    <source>
        <dbReference type="EMBL" id="GAA4728439.1"/>
    </source>
</evidence>
<proteinExistence type="predicted"/>
<evidence type="ECO:0000259" key="1">
    <source>
        <dbReference type="Pfam" id="PF04909"/>
    </source>
</evidence>
<dbReference type="Pfam" id="PF04909">
    <property type="entry name" value="Amidohydro_2"/>
    <property type="match status" value="1"/>
</dbReference>
<sequence>MIDGLPVIDAVIHPYNLLESNKVTPDADVLGRLVYAGLQATAPAGYVPTPEAYFTDWTIEDTAGMVFAESNTDIGIMHVLPIYAFKDGLCSFEKALEAQSRWPDRIATYCAVDPMKGESELEEMERQVEALNPLGLKLYPNSWAGSEIRGWMMDDPEIAFPFFERAQQLGLKVVAIHKAVPLGPVPMEHYKMDDIDRAAIAFPDLNFEVVHGGMAFLEESAWQLARFDNVYINLEITTSLLNRRPSAFREAMATLMMHGGAHALDKICWGTGAMANHPQPPLERFVRDFQFTQEQIDGGVPEMNDVTRGKVLAGNYAEMTGLDLERRLKAIENDEFAQQTEGGVMPPYSTTHAAGHVV</sequence>
<gene>
    <name evidence="2" type="ORF">GCM10023350_09420</name>
</gene>
<comment type="caution">
    <text evidence="2">The sequence shown here is derived from an EMBL/GenBank/DDBJ whole genome shotgun (WGS) entry which is preliminary data.</text>
</comment>
<protein>
    <recommendedName>
        <fullName evidence="1">Amidohydrolase-related domain-containing protein</fullName>
    </recommendedName>
</protein>
<accession>A0ABP8YGE2</accession>
<name>A0ABP8YGE2_9ACTN</name>
<dbReference type="RefSeq" id="WP_345525456.1">
    <property type="nucleotide sequence ID" value="NZ_BAABKN010000006.1"/>
</dbReference>